<dbReference type="AlphaFoldDB" id="I1J2F4"/>
<dbReference type="EMBL" id="CM000884">
    <property type="protein sequence ID" value="KQJ84886.1"/>
    <property type="molecule type" value="Genomic_DNA"/>
</dbReference>
<dbReference type="OrthoDB" id="711676at2759"/>
<feature type="region of interest" description="Disordered" evidence="1">
    <location>
        <begin position="1"/>
        <end position="24"/>
    </location>
</feature>
<evidence type="ECO:0000313" key="4">
    <source>
        <dbReference type="Proteomes" id="UP000008810"/>
    </source>
</evidence>
<reference evidence="2 3" key="1">
    <citation type="journal article" date="2010" name="Nature">
        <title>Genome sequencing and analysis of the model grass Brachypodium distachyon.</title>
        <authorList>
            <consortium name="International Brachypodium Initiative"/>
        </authorList>
    </citation>
    <scope>NUCLEOTIDE SEQUENCE [LARGE SCALE GENOMIC DNA]</scope>
    <source>
        <strain evidence="2 3">Bd21</strain>
    </source>
</reference>
<sequence length="75" mass="8231">MATQPHKYGFTQAGLRLPQNRLDRDGSSVQQAAATVPLTLGPSPSQFMFVYPSQATYKALAHQIIKAHISQVIHN</sequence>
<evidence type="ECO:0000313" key="2">
    <source>
        <dbReference type="EMBL" id="KQJ84886.1"/>
    </source>
</evidence>
<dbReference type="InParanoid" id="I1J2F4"/>
<organism evidence="2">
    <name type="scientific">Brachypodium distachyon</name>
    <name type="common">Purple false brome</name>
    <name type="synonym">Trachynia distachya</name>
    <dbReference type="NCBI Taxonomy" id="15368"/>
    <lineage>
        <taxon>Eukaryota</taxon>
        <taxon>Viridiplantae</taxon>
        <taxon>Streptophyta</taxon>
        <taxon>Embryophyta</taxon>
        <taxon>Tracheophyta</taxon>
        <taxon>Spermatophyta</taxon>
        <taxon>Magnoliopsida</taxon>
        <taxon>Liliopsida</taxon>
        <taxon>Poales</taxon>
        <taxon>Poaceae</taxon>
        <taxon>BOP clade</taxon>
        <taxon>Pooideae</taxon>
        <taxon>Stipodae</taxon>
        <taxon>Brachypodieae</taxon>
        <taxon>Brachypodium</taxon>
    </lineage>
</organism>
<evidence type="ECO:0000256" key="1">
    <source>
        <dbReference type="SAM" id="MobiDB-lite"/>
    </source>
</evidence>
<dbReference type="Gramene" id="KQJ84886">
    <property type="protein sequence ID" value="KQJ84886"/>
    <property type="gene ID" value="BRADI_5g23525v3"/>
</dbReference>
<dbReference type="Proteomes" id="UP000008810">
    <property type="component" value="Chromosome 5"/>
</dbReference>
<reference evidence="3" key="3">
    <citation type="submission" date="2018-08" db="UniProtKB">
        <authorList>
            <consortium name="EnsemblPlants"/>
        </authorList>
    </citation>
    <scope>IDENTIFICATION</scope>
    <source>
        <strain evidence="3">cv. Bd21</strain>
    </source>
</reference>
<gene>
    <name evidence="2" type="ORF">BRADI_5g23525v3</name>
</gene>
<reference evidence="2" key="2">
    <citation type="submission" date="2017-06" db="EMBL/GenBank/DDBJ databases">
        <title>WGS assembly of Brachypodium distachyon.</title>
        <authorList>
            <consortium name="The International Brachypodium Initiative"/>
            <person name="Lucas S."/>
            <person name="Harmon-Smith M."/>
            <person name="Lail K."/>
            <person name="Tice H."/>
            <person name="Grimwood J."/>
            <person name="Bruce D."/>
            <person name="Barry K."/>
            <person name="Shu S."/>
            <person name="Lindquist E."/>
            <person name="Wang M."/>
            <person name="Pitluck S."/>
            <person name="Vogel J.P."/>
            <person name="Garvin D.F."/>
            <person name="Mockler T.C."/>
            <person name="Schmutz J."/>
            <person name="Rokhsar D."/>
            <person name="Bevan M.W."/>
        </authorList>
    </citation>
    <scope>NUCLEOTIDE SEQUENCE</scope>
    <source>
        <strain evidence="2">Bd21</strain>
    </source>
</reference>
<dbReference type="EnsemblPlants" id="KQJ84886">
    <property type="protein sequence ID" value="KQJ84886"/>
    <property type="gene ID" value="BRADI_5g23525v3"/>
</dbReference>
<dbReference type="HOGENOM" id="CLU_2674496_0_0_1"/>
<protein>
    <submittedName>
        <fullName evidence="2 3">Uncharacterized protein</fullName>
    </submittedName>
</protein>
<accession>I1J2F4</accession>
<keyword evidence="4" id="KW-1185">Reference proteome</keyword>
<evidence type="ECO:0000313" key="3">
    <source>
        <dbReference type="EnsemblPlants" id="KQJ84886"/>
    </source>
</evidence>
<proteinExistence type="predicted"/>
<name>I1J2F4_BRADI</name>